<evidence type="ECO:0000313" key="2">
    <source>
        <dbReference type="Proteomes" id="UP000006729"/>
    </source>
</evidence>
<protein>
    <submittedName>
        <fullName evidence="1">Uncharacterized protein</fullName>
    </submittedName>
</protein>
<sequence length="101" mass="11464">MISMNDVNSSGVALLLIIPDHVGRIVCYMDEFSVLATLRLREDIVKLCIDPKLKGEYPPQVDKVFLGTWTRPIHAQQEDCFELDQLLSAFFPPSVDDMRVV</sequence>
<dbReference type="AlphaFoldDB" id="A0A2K1X2R8"/>
<name>A0A2K1X2R8_POPTR</name>
<proteinExistence type="predicted"/>
<reference evidence="1 2" key="1">
    <citation type="journal article" date="2006" name="Science">
        <title>The genome of black cottonwood, Populus trichocarpa (Torr. &amp; Gray).</title>
        <authorList>
            <person name="Tuskan G.A."/>
            <person name="Difazio S."/>
            <person name="Jansson S."/>
            <person name="Bohlmann J."/>
            <person name="Grigoriev I."/>
            <person name="Hellsten U."/>
            <person name="Putnam N."/>
            <person name="Ralph S."/>
            <person name="Rombauts S."/>
            <person name="Salamov A."/>
            <person name="Schein J."/>
            <person name="Sterck L."/>
            <person name="Aerts A."/>
            <person name="Bhalerao R.R."/>
            <person name="Bhalerao R.P."/>
            <person name="Blaudez D."/>
            <person name="Boerjan W."/>
            <person name="Brun A."/>
            <person name="Brunner A."/>
            <person name="Busov V."/>
            <person name="Campbell M."/>
            <person name="Carlson J."/>
            <person name="Chalot M."/>
            <person name="Chapman J."/>
            <person name="Chen G.L."/>
            <person name="Cooper D."/>
            <person name="Coutinho P.M."/>
            <person name="Couturier J."/>
            <person name="Covert S."/>
            <person name="Cronk Q."/>
            <person name="Cunningham R."/>
            <person name="Davis J."/>
            <person name="Degroeve S."/>
            <person name="Dejardin A."/>
            <person name="Depamphilis C."/>
            <person name="Detter J."/>
            <person name="Dirks B."/>
            <person name="Dubchak I."/>
            <person name="Duplessis S."/>
            <person name="Ehlting J."/>
            <person name="Ellis B."/>
            <person name="Gendler K."/>
            <person name="Goodstein D."/>
            <person name="Gribskov M."/>
            <person name="Grimwood J."/>
            <person name="Groover A."/>
            <person name="Gunter L."/>
            <person name="Hamberger B."/>
            <person name="Heinze B."/>
            <person name="Helariutta Y."/>
            <person name="Henrissat B."/>
            <person name="Holligan D."/>
            <person name="Holt R."/>
            <person name="Huang W."/>
            <person name="Islam-Faridi N."/>
            <person name="Jones S."/>
            <person name="Jones-Rhoades M."/>
            <person name="Jorgensen R."/>
            <person name="Joshi C."/>
            <person name="Kangasjarvi J."/>
            <person name="Karlsson J."/>
            <person name="Kelleher C."/>
            <person name="Kirkpatrick R."/>
            <person name="Kirst M."/>
            <person name="Kohler A."/>
            <person name="Kalluri U."/>
            <person name="Larimer F."/>
            <person name="Leebens-Mack J."/>
            <person name="Leple J.C."/>
            <person name="Locascio P."/>
            <person name="Lou Y."/>
            <person name="Lucas S."/>
            <person name="Martin F."/>
            <person name="Montanini B."/>
            <person name="Napoli C."/>
            <person name="Nelson D.R."/>
            <person name="Nelson C."/>
            <person name="Nieminen K."/>
            <person name="Nilsson O."/>
            <person name="Pereda V."/>
            <person name="Peter G."/>
            <person name="Philippe R."/>
            <person name="Pilate G."/>
            <person name="Poliakov A."/>
            <person name="Razumovskaya J."/>
            <person name="Richardson P."/>
            <person name="Rinaldi C."/>
            <person name="Ritland K."/>
            <person name="Rouze P."/>
            <person name="Ryaboy D."/>
            <person name="Schmutz J."/>
            <person name="Schrader J."/>
            <person name="Segerman B."/>
            <person name="Shin H."/>
            <person name="Siddiqui A."/>
            <person name="Sterky F."/>
            <person name="Terry A."/>
            <person name="Tsai C.J."/>
            <person name="Uberbacher E."/>
            <person name="Unneberg P."/>
            <person name="Vahala J."/>
            <person name="Wall K."/>
            <person name="Wessler S."/>
            <person name="Yang G."/>
            <person name="Yin T."/>
            <person name="Douglas C."/>
            <person name="Marra M."/>
            <person name="Sandberg G."/>
            <person name="Van de Peer Y."/>
            <person name="Rokhsar D."/>
        </authorList>
    </citation>
    <scope>NUCLEOTIDE SEQUENCE [LARGE SCALE GENOMIC DNA]</scope>
    <source>
        <strain evidence="2">cv. Nisqually</strain>
    </source>
</reference>
<organism evidence="1 2">
    <name type="scientific">Populus trichocarpa</name>
    <name type="common">Western balsam poplar</name>
    <name type="synonym">Populus balsamifera subsp. trichocarpa</name>
    <dbReference type="NCBI Taxonomy" id="3694"/>
    <lineage>
        <taxon>Eukaryota</taxon>
        <taxon>Viridiplantae</taxon>
        <taxon>Streptophyta</taxon>
        <taxon>Embryophyta</taxon>
        <taxon>Tracheophyta</taxon>
        <taxon>Spermatophyta</taxon>
        <taxon>Magnoliopsida</taxon>
        <taxon>eudicotyledons</taxon>
        <taxon>Gunneridae</taxon>
        <taxon>Pentapetalae</taxon>
        <taxon>rosids</taxon>
        <taxon>fabids</taxon>
        <taxon>Malpighiales</taxon>
        <taxon>Salicaceae</taxon>
        <taxon>Saliceae</taxon>
        <taxon>Populus</taxon>
    </lineage>
</organism>
<dbReference type="EMBL" id="CM009306">
    <property type="protein sequence ID" value="PNS95071.1"/>
    <property type="molecule type" value="Genomic_DNA"/>
</dbReference>
<keyword evidence="2" id="KW-1185">Reference proteome</keyword>
<dbReference type="Proteomes" id="UP000006729">
    <property type="component" value="Chromosome 17"/>
</dbReference>
<evidence type="ECO:0000313" key="1">
    <source>
        <dbReference type="EMBL" id="PNS95071.1"/>
    </source>
</evidence>
<dbReference type="InParanoid" id="A0A2K1X2R8"/>
<accession>A0A2K1X2R8</accession>
<gene>
    <name evidence="1" type="ORF">POPTR_017G036500</name>
</gene>